<evidence type="ECO:0000313" key="1">
    <source>
        <dbReference type="EMBL" id="TCL34287.1"/>
    </source>
</evidence>
<proteinExistence type="predicted"/>
<name>A0A4V2Q819_9GAMM</name>
<reference evidence="1 2" key="1">
    <citation type="submission" date="2019-03" db="EMBL/GenBank/DDBJ databases">
        <title>Genomic Encyclopedia of Type Strains, Phase IV (KMG-IV): sequencing the most valuable type-strain genomes for metagenomic binning, comparative biology and taxonomic classification.</title>
        <authorList>
            <person name="Goeker M."/>
        </authorList>
    </citation>
    <scope>NUCLEOTIDE SEQUENCE [LARGE SCALE GENOMIC DNA]</scope>
    <source>
        <strain evidence="1 2">DSM 2286</strain>
    </source>
</reference>
<dbReference type="RefSeq" id="WP_089169230.1">
    <property type="nucleotide sequence ID" value="NZ_CP011835.1"/>
</dbReference>
<dbReference type="GeneID" id="61932506"/>
<protein>
    <submittedName>
        <fullName evidence="1">Uncharacterized protein</fullName>
    </submittedName>
</protein>
<sequence length="71" mass="8070">MTAIQRDYLDDYDRQRKPAPFPRDLAAAIARKAEAMARRFEEQAAAQLVRDAQRALRRGQSPESIAQELGL</sequence>
<dbReference type="EMBL" id="SMMU01000002">
    <property type="protein sequence ID" value="TCL34287.1"/>
    <property type="molecule type" value="Genomic_DNA"/>
</dbReference>
<organism evidence="1 2">
    <name type="scientific">Azotobacter chroococcum</name>
    <dbReference type="NCBI Taxonomy" id="353"/>
    <lineage>
        <taxon>Bacteria</taxon>
        <taxon>Pseudomonadati</taxon>
        <taxon>Pseudomonadota</taxon>
        <taxon>Gammaproteobacteria</taxon>
        <taxon>Pseudomonadales</taxon>
        <taxon>Pseudomonadaceae</taxon>
        <taxon>Azotobacter</taxon>
    </lineage>
</organism>
<comment type="caution">
    <text evidence="1">The sequence shown here is derived from an EMBL/GenBank/DDBJ whole genome shotgun (WGS) entry which is preliminary data.</text>
</comment>
<accession>A0A4V2Q819</accession>
<evidence type="ECO:0000313" key="2">
    <source>
        <dbReference type="Proteomes" id="UP000295169"/>
    </source>
</evidence>
<gene>
    <name evidence="1" type="ORF">EV691_102271</name>
</gene>
<dbReference type="AlphaFoldDB" id="A0A4V2Q819"/>
<dbReference type="Proteomes" id="UP000295169">
    <property type="component" value="Unassembled WGS sequence"/>
</dbReference>